<evidence type="ECO:0000313" key="4">
    <source>
        <dbReference type="EMBL" id="OCT50705.1"/>
    </source>
</evidence>
<dbReference type="EMBL" id="LGRB01000010">
    <property type="protein sequence ID" value="OCT50705.1"/>
    <property type="molecule type" value="Genomic_DNA"/>
</dbReference>
<dbReference type="PANTHER" id="PTHR23083:SF464">
    <property type="entry name" value="TETRATRICOPEPTIDE REPEAT DOMAIN 7, ISOFORM A"/>
    <property type="match status" value="1"/>
</dbReference>
<feature type="compositionally biased region" description="Low complexity" evidence="3">
    <location>
        <begin position="1077"/>
        <end position="1108"/>
    </location>
</feature>
<feature type="compositionally biased region" description="Polar residues" evidence="3">
    <location>
        <begin position="815"/>
        <end position="838"/>
    </location>
</feature>
<dbReference type="Gene3D" id="1.25.40.10">
    <property type="entry name" value="Tetratricopeptide repeat domain"/>
    <property type="match status" value="2"/>
</dbReference>
<dbReference type="Proteomes" id="UP000094526">
    <property type="component" value="Unassembled WGS sequence"/>
</dbReference>
<feature type="region of interest" description="Disordered" evidence="3">
    <location>
        <begin position="699"/>
        <end position="843"/>
    </location>
</feature>
<dbReference type="InterPro" id="IPR051722">
    <property type="entry name" value="Endocytosis_PI4K-reg_protein"/>
</dbReference>
<dbReference type="AlphaFoldDB" id="A0A1C1CQE6"/>
<comment type="function">
    <text evidence="1">Involved in endocytosis.</text>
</comment>
<accession>A0A1C1CQE6</accession>
<reference evidence="5" key="1">
    <citation type="submission" date="2015-07" db="EMBL/GenBank/DDBJ databases">
        <authorList>
            <person name="Teixeira M.M."/>
            <person name="Souza R.C."/>
            <person name="Almeida L.G."/>
            <person name="Vicente V.A."/>
            <person name="de Hoog S."/>
            <person name="Bocca A.L."/>
            <person name="de Almeida S.R."/>
            <person name="Vasconcelos A.T."/>
            <person name="Felipe M.S."/>
        </authorList>
    </citation>
    <scope>NUCLEOTIDE SEQUENCE [LARGE SCALE GENOMIC DNA]</scope>
    <source>
        <strain evidence="5">KSF</strain>
    </source>
</reference>
<dbReference type="InterPro" id="IPR011990">
    <property type="entry name" value="TPR-like_helical_dom_sf"/>
</dbReference>
<feature type="region of interest" description="Disordered" evidence="3">
    <location>
        <begin position="1137"/>
        <end position="1162"/>
    </location>
</feature>
<comment type="caution">
    <text evidence="4">The sequence shown here is derived from an EMBL/GenBank/DDBJ whole genome shotgun (WGS) entry which is preliminary data.</text>
</comment>
<gene>
    <name evidence="4" type="ORF">CLCR_06566</name>
</gene>
<evidence type="ECO:0000256" key="1">
    <source>
        <dbReference type="ARBA" id="ARBA00002550"/>
    </source>
</evidence>
<evidence type="ECO:0000256" key="2">
    <source>
        <dbReference type="ARBA" id="ARBA00038251"/>
    </source>
</evidence>
<name>A0A1C1CQE6_9EURO</name>
<feature type="region of interest" description="Disordered" evidence="3">
    <location>
        <begin position="1072"/>
        <end position="1121"/>
    </location>
</feature>
<feature type="region of interest" description="Disordered" evidence="3">
    <location>
        <begin position="879"/>
        <end position="901"/>
    </location>
</feature>
<feature type="compositionally biased region" description="Low complexity" evidence="3">
    <location>
        <begin position="749"/>
        <end position="763"/>
    </location>
</feature>
<evidence type="ECO:0000313" key="5">
    <source>
        <dbReference type="Proteomes" id="UP000094526"/>
    </source>
</evidence>
<protein>
    <submittedName>
        <fullName evidence="4">Putative filamentation protein (Rhf1)</fullName>
    </submittedName>
</protein>
<keyword evidence="5" id="KW-1185">Reference proteome</keyword>
<dbReference type="VEuPathDB" id="FungiDB:CLCR_06566"/>
<dbReference type="eggNOG" id="KOG4162">
    <property type="taxonomic scope" value="Eukaryota"/>
</dbReference>
<organism evidence="4 5">
    <name type="scientific">Cladophialophora carrionii</name>
    <dbReference type="NCBI Taxonomy" id="86049"/>
    <lineage>
        <taxon>Eukaryota</taxon>
        <taxon>Fungi</taxon>
        <taxon>Dikarya</taxon>
        <taxon>Ascomycota</taxon>
        <taxon>Pezizomycotina</taxon>
        <taxon>Eurotiomycetes</taxon>
        <taxon>Chaetothyriomycetidae</taxon>
        <taxon>Chaetothyriales</taxon>
        <taxon>Herpotrichiellaceae</taxon>
        <taxon>Cladophialophora</taxon>
    </lineage>
</organism>
<sequence length="1248" mass="138415">MSAHHEKAQRYIGALEAARVAATWSEFPELIRKVTKHAPDRKCLIQTAKFESDVAQYALPPSRRPGTAATSQPIADSQVVSLESQLRATGTSSEEVVQGQTSLLWARWLGAYKTERPIPAITFEPVRTAADATSLWTKICVVKAVYVRALLYIQSRDTKRGTELLETLLPWLDANRSLVVSTPQLLYWAQQLLARVALGQKQSITAASPIDHESAPFRLQAFRHWAVLAVKNQDVSPSTYGNTPGHLSKLEMWRAYYRFMSAILQNKEGIAHHVPFVLSDLAVEVRRVEASYENELLRNVQFPKATESNAVIEGWVEEFIRNWQVLCGPGWSDSDLGEGGRNSWGRNVLDMLYRAATKSFHSTLVLRRLFQVHKALADFDLAYKALETYVELIDRARARAAKSESSLNSATSRDSDEVFMKTIAEGIEGLCSFGGRAEAEKAHKLCEKLQDLLDEIEPPSERAATNGFAPANGHANGQMPSPTPLSADMIDVTYRGIGLGKAHWARWTPFSENRTTLQSEAVAYLQKAAAQDIPARQHFQTLFALARLLAETREIDQALAVVKRALSSEVGNDEGDTSYGIERQLMPFWHLLALLLTSRQQFETASQSCAAAFEQFSPPEIMLGDFTSGTHRATSQKPGLVDDMECGELHRIIEIRMTELALTELMEGPEHAVNSSNDLLALYSRLFGRHGAIAINEEATRKRSVAPPKSSHGTIRSLPGKLLHRKRLGRSSESNKGTPSIAEEVRPNTQATQTTQAPTIQVTNEDEQSSPPRHKLFHLHDHNKDESRRSPRALQSKHSKTRLSRSLSRGKREASQASSTRQSFESTHETQPNANGAAQHQPHARLETIQSADVPEVTISANHDTSPTAKQPLKEIPHNLSSHKKVPPPANHRDQPPSQDVRLPMIGPGLRTDPIPRFPRTVSQRHALSILVKIWLVIATLYRRAHMFEDSREATDEAAKVAMKIEGMIATVESSARAFSAVGWGGGGKSSDELWADVYCERADLLMAIARAREEKEGCLNSEAVRDAVENYEQCLMYFADHPGGIVGLSNVLLDYFERKVELAKRIDNGKARADDVQQQQQQQQQVQSQAVEEPSSSFSSSSPPSSSRPKHKREWSRVSTAPNTGMVVVVDNNMDHSHSVGAAGGPGGGAQVPPPQQQWPKEDDLKKTPENLNRLAARDRAYGLLSTLTKLGSGWDHAEAWFALARAHELGGEPDRAKDMLWWCVELEDTRPIRHWRNLGAGGGYVL</sequence>
<dbReference type="VEuPathDB" id="FungiDB:G647_05314"/>
<dbReference type="STRING" id="86049.A0A1C1CQE6"/>
<feature type="compositionally biased region" description="Basic and acidic residues" evidence="3">
    <location>
        <begin position="778"/>
        <end position="789"/>
    </location>
</feature>
<evidence type="ECO:0000256" key="3">
    <source>
        <dbReference type="SAM" id="MobiDB-lite"/>
    </source>
</evidence>
<comment type="similarity">
    <text evidence="2">Belongs to the YPP1 family.</text>
</comment>
<dbReference type="PANTHER" id="PTHR23083">
    <property type="entry name" value="TETRATRICOPEPTIDE REPEAT PROTEIN, TPR"/>
    <property type="match status" value="1"/>
</dbReference>
<dbReference type="OrthoDB" id="29013at2759"/>
<proteinExistence type="inferred from homology"/>